<name>A0A2R6WHJ3_MARPO</name>
<accession>A0A2R6WHJ3</accession>
<dbReference type="EMBL" id="KZ772762">
    <property type="protein sequence ID" value="PTQ33327.1"/>
    <property type="molecule type" value="Genomic_DNA"/>
</dbReference>
<evidence type="ECO:0000313" key="2">
    <source>
        <dbReference type="Proteomes" id="UP000244005"/>
    </source>
</evidence>
<organism evidence="1 2">
    <name type="scientific">Marchantia polymorpha</name>
    <name type="common">Common liverwort</name>
    <name type="synonym">Marchantia aquatica</name>
    <dbReference type="NCBI Taxonomy" id="3197"/>
    <lineage>
        <taxon>Eukaryota</taxon>
        <taxon>Viridiplantae</taxon>
        <taxon>Streptophyta</taxon>
        <taxon>Embryophyta</taxon>
        <taxon>Marchantiophyta</taxon>
        <taxon>Marchantiopsida</taxon>
        <taxon>Marchantiidae</taxon>
        <taxon>Marchantiales</taxon>
        <taxon>Marchantiaceae</taxon>
        <taxon>Marchantia</taxon>
    </lineage>
</organism>
<proteinExistence type="predicted"/>
<dbReference type="Gramene" id="Mp4g21600.1">
    <property type="protein sequence ID" value="Mp4g21600.1.cds"/>
    <property type="gene ID" value="Mp4g21600"/>
</dbReference>
<protein>
    <submittedName>
        <fullName evidence="1">Uncharacterized protein</fullName>
    </submittedName>
</protein>
<keyword evidence="2" id="KW-1185">Reference proteome</keyword>
<evidence type="ECO:0000313" key="1">
    <source>
        <dbReference type="EMBL" id="PTQ33327.1"/>
    </source>
</evidence>
<dbReference type="Proteomes" id="UP000244005">
    <property type="component" value="Unassembled WGS sequence"/>
</dbReference>
<dbReference type="AlphaFoldDB" id="A0A2R6WHJ3"/>
<gene>
    <name evidence="1" type="ORF">MARPO_0090s0061</name>
</gene>
<reference evidence="2" key="1">
    <citation type="journal article" date="2017" name="Cell">
        <title>Insights into land plant evolution garnered from the Marchantia polymorpha genome.</title>
        <authorList>
            <person name="Bowman J.L."/>
            <person name="Kohchi T."/>
            <person name="Yamato K.T."/>
            <person name="Jenkins J."/>
            <person name="Shu S."/>
            <person name="Ishizaki K."/>
            <person name="Yamaoka S."/>
            <person name="Nishihama R."/>
            <person name="Nakamura Y."/>
            <person name="Berger F."/>
            <person name="Adam C."/>
            <person name="Aki S.S."/>
            <person name="Althoff F."/>
            <person name="Araki T."/>
            <person name="Arteaga-Vazquez M.A."/>
            <person name="Balasubrmanian S."/>
            <person name="Barry K."/>
            <person name="Bauer D."/>
            <person name="Boehm C.R."/>
            <person name="Briginshaw L."/>
            <person name="Caballero-Perez J."/>
            <person name="Catarino B."/>
            <person name="Chen F."/>
            <person name="Chiyoda S."/>
            <person name="Chovatia M."/>
            <person name="Davies K.M."/>
            <person name="Delmans M."/>
            <person name="Demura T."/>
            <person name="Dierschke T."/>
            <person name="Dolan L."/>
            <person name="Dorantes-Acosta A.E."/>
            <person name="Eklund D.M."/>
            <person name="Florent S.N."/>
            <person name="Flores-Sandoval E."/>
            <person name="Fujiyama A."/>
            <person name="Fukuzawa H."/>
            <person name="Galik B."/>
            <person name="Grimanelli D."/>
            <person name="Grimwood J."/>
            <person name="Grossniklaus U."/>
            <person name="Hamada T."/>
            <person name="Haseloff J."/>
            <person name="Hetherington A.J."/>
            <person name="Higo A."/>
            <person name="Hirakawa Y."/>
            <person name="Hundley H.N."/>
            <person name="Ikeda Y."/>
            <person name="Inoue K."/>
            <person name="Inoue S.I."/>
            <person name="Ishida S."/>
            <person name="Jia Q."/>
            <person name="Kakita M."/>
            <person name="Kanazawa T."/>
            <person name="Kawai Y."/>
            <person name="Kawashima T."/>
            <person name="Kennedy M."/>
            <person name="Kinose K."/>
            <person name="Kinoshita T."/>
            <person name="Kohara Y."/>
            <person name="Koide E."/>
            <person name="Komatsu K."/>
            <person name="Kopischke S."/>
            <person name="Kubo M."/>
            <person name="Kyozuka J."/>
            <person name="Lagercrantz U."/>
            <person name="Lin S.S."/>
            <person name="Lindquist E."/>
            <person name="Lipzen A.M."/>
            <person name="Lu C.W."/>
            <person name="De Luna E."/>
            <person name="Martienssen R.A."/>
            <person name="Minamino N."/>
            <person name="Mizutani M."/>
            <person name="Mizutani M."/>
            <person name="Mochizuki N."/>
            <person name="Monte I."/>
            <person name="Mosher R."/>
            <person name="Nagasaki H."/>
            <person name="Nakagami H."/>
            <person name="Naramoto S."/>
            <person name="Nishitani K."/>
            <person name="Ohtani M."/>
            <person name="Okamoto T."/>
            <person name="Okumura M."/>
            <person name="Phillips J."/>
            <person name="Pollak B."/>
            <person name="Reinders A."/>
            <person name="Rovekamp M."/>
            <person name="Sano R."/>
            <person name="Sawa S."/>
            <person name="Schmid M.W."/>
            <person name="Shirakawa M."/>
            <person name="Solano R."/>
            <person name="Spunde A."/>
            <person name="Suetsugu N."/>
            <person name="Sugano S."/>
            <person name="Sugiyama A."/>
            <person name="Sun R."/>
            <person name="Suzuki Y."/>
            <person name="Takenaka M."/>
            <person name="Takezawa D."/>
            <person name="Tomogane H."/>
            <person name="Tsuzuki M."/>
            <person name="Ueda T."/>
            <person name="Umeda M."/>
            <person name="Ward J.M."/>
            <person name="Watanabe Y."/>
            <person name="Yazaki K."/>
            <person name="Yokoyama R."/>
            <person name="Yoshitake Y."/>
            <person name="Yotsui I."/>
            <person name="Zachgo S."/>
            <person name="Schmutz J."/>
        </authorList>
    </citation>
    <scope>NUCLEOTIDE SEQUENCE [LARGE SCALE GENOMIC DNA]</scope>
    <source>
        <strain evidence="2">Tak-1</strain>
    </source>
</reference>
<sequence>MVVDLQMIEGLTRYIPPHVQSFTRRSISWHVWRAALMSSCVCESRSLGKTTFAPKYSAESDFHIYDRFWSASILRPSFDREKPSTDEKSGLQDLPMLGCHQNVYFMF</sequence>